<dbReference type="InterPro" id="IPR036188">
    <property type="entry name" value="FAD/NAD-bd_sf"/>
</dbReference>
<dbReference type="InterPro" id="IPR002938">
    <property type="entry name" value="FAD-bd"/>
</dbReference>
<dbReference type="FunFam" id="3.50.50.60:FF:000021">
    <property type="entry name" value="Ubiquinone biosynthesis monooxygenase COQ6"/>
    <property type="match status" value="1"/>
</dbReference>
<dbReference type="GO" id="GO:0016705">
    <property type="term" value="F:oxidoreductase activity, acting on paired donors, with incorporation or reduction of molecular oxygen"/>
    <property type="evidence" value="ECO:0007669"/>
    <property type="project" value="InterPro"/>
</dbReference>
<evidence type="ECO:0000256" key="6">
    <source>
        <dbReference type="ARBA" id="ARBA00023002"/>
    </source>
</evidence>
<dbReference type="NCBIfam" id="TIGR01988">
    <property type="entry name" value="Ubi-OHases"/>
    <property type="match status" value="1"/>
</dbReference>
<dbReference type="PANTHER" id="PTHR43876:SF7">
    <property type="entry name" value="UBIQUINONE BIOSYNTHESIS MONOOXYGENASE COQ6, MITOCHONDRIAL"/>
    <property type="match status" value="1"/>
</dbReference>
<dbReference type="PROSITE" id="PS01304">
    <property type="entry name" value="UBIH"/>
    <property type="match status" value="1"/>
</dbReference>
<comment type="cofactor">
    <cofactor evidence="1">
        <name>FAD</name>
        <dbReference type="ChEBI" id="CHEBI:57692"/>
    </cofactor>
</comment>
<dbReference type="Gene3D" id="3.50.50.60">
    <property type="entry name" value="FAD/NAD(P)-binding domain"/>
    <property type="match status" value="2"/>
</dbReference>
<keyword evidence="6" id="KW-0560">Oxidoreductase</keyword>
<dbReference type="InterPro" id="IPR010971">
    <property type="entry name" value="UbiH/COQ6"/>
</dbReference>
<comment type="caution">
    <text evidence="10">The sequence shown here is derived from an EMBL/GenBank/DDBJ whole genome shotgun (WGS) entry which is preliminary data.</text>
</comment>
<dbReference type="InterPro" id="IPR018168">
    <property type="entry name" value="Ubi_Hdrlase_CS"/>
</dbReference>
<evidence type="ECO:0000256" key="5">
    <source>
        <dbReference type="ARBA" id="ARBA00022827"/>
    </source>
</evidence>
<sequence length="404" mass="43793">MSDPDATHDLLIVGGGMVGALCAAACADKGLRIAVIEPRAPMLDWAEGTRDLRVCALSRASQRILQRLGVWERILALGASPYREMRVWSGKGGGVHFDSRALGEPDLGHIVENRVIQRALWEHLSAHTEVELITPARITEFTHDADLTRLGLDDGRRLQGRLLVGSDGRDSQVRALAGIETYGWDYDQRAIVATVRPEHGHQETAWQRFLPSGPLALLPLRDGACSLVWSATEQRAETLLGLAPAAFSEALTEASEGRLGRLVLEGERAAFPLRLQHAKRYVQPGLALIGDAAHAIHPLAGQGVNLGFLDAAELAAALDLARARGRAINGCWTLRHYERARRGDNLAMLAAMDGFKRLFGNTNPLLARLRGLGLSATDRLPALKRAFIARALGLGDDLPPLARP</sequence>
<comment type="subunit">
    <text evidence="8">Component of the Ubi complex metabolon, which regroups five ubiquinone biosynthesis proteins (UbiE, UbiF, UbiG, UbiH and UbiI) and two accessory factors (UbiK and the lipid-binding protein UbiJ).</text>
</comment>
<dbReference type="UniPathway" id="UPA00232"/>
<name>A0A4R4AD78_MARGR</name>
<dbReference type="EMBL" id="SMDC01000003">
    <property type="protein sequence ID" value="TCW36915.1"/>
    <property type="molecule type" value="Genomic_DNA"/>
</dbReference>
<dbReference type="RefSeq" id="WP_123139502.1">
    <property type="nucleotide sequence ID" value="NZ_NRRH01000031.1"/>
</dbReference>
<dbReference type="GO" id="GO:0004497">
    <property type="term" value="F:monooxygenase activity"/>
    <property type="evidence" value="ECO:0007669"/>
    <property type="project" value="UniProtKB-KW"/>
</dbReference>
<dbReference type="PANTHER" id="PTHR43876">
    <property type="entry name" value="UBIQUINONE BIOSYNTHESIS MONOOXYGENASE COQ6, MITOCHONDRIAL"/>
    <property type="match status" value="1"/>
</dbReference>
<proteinExistence type="inferred from homology"/>
<evidence type="ECO:0000256" key="7">
    <source>
        <dbReference type="ARBA" id="ARBA00023033"/>
    </source>
</evidence>
<evidence type="ECO:0000259" key="9">
    <source>
        <dbReference type="Pfam" id="PF01494"/>
    </source>
</evidence>
<keyword evidence="4" id="KW-0285">Flavoprotein</keyword>
<dbReference type="GO" id="GO:0071949">
    <property type="term" value="F:FAD binding"/>
    <property type="evidence" value="ECO:0007669"/>
    <property type="project" value="InterPro"/>
</dbReference>
<dbReference type="GO" id="GO:0006744">
    <property type="term" value="P:ubiquinone biosynthetic process"/>
    <property type="evidence" value="ECO:0007669"/>
    <property type="project" value="UniProtKB-UniPathway"/>
</dbReference>
<evidence type="ECO:0000313" key="11">
    <source>
        <dbReference type="Proteomes" id="UP000295247"/>
    </source>
</evidence>
<evidence type="ECO:0000313" key="10">
    <source>
        <dbReference type="EMBL" id="TCW36915.1"/>
    </source>
</evidence>
<evidence type="ECO:0000256" key="8">
    <source>
        <dbReference type="ARBA" id="ARBA00065734"/>
    </source>
</evidence>
<evidence type="ECO:0000256" key="2">
    <source>
        <dbReference type="ARBA" id="ARBA00004749"/>
    </source>
</evidence>
<gene>
    <name evidence="10" type="ORF">EDC29_103107</name>
</gene>
<comment type="pathway">
    <text evidence="2">Cofactor biosynthesis; ubiquinone biosynthesis.</text>
</comment>
<reference evidence="10 11" key="1">
    <citation type="submission" date="2019-03" db="EMBL/GenBank/DDBJ databases">
        <title>Genomic Encyclopedia of Type Strains, Phase IV (KMG-IV): sequencing the most valuable type-strain genomes for metagenomic binning, comparative biology and taxonomic classification.</title>
        <authorList>
            <person name="Goeker M."/>
        </authorList>
    </citation>
    <scope>NUCLEOTIDE SEQUENCE [LARGE SCALE GENOMIC DNA]</scope>
    <source>
        <strain evidence="10 11">DSM 203</strain>
    </source>
</reference>
<keyword evidence="7" id="KW-0503">Monooxygenase</keyword>
<dbReference type="PRINTS" id="PR00420">
    <property type="entry name" value="RNGMNOXGNASE"/>
</dbReference>
<keyword evidence="5" id="KW-0274">FAD</keyword>
<evidence type="ECO:0000256" key="1">
    <source>
        <dbReference type="ARBA" id="ARBA00001974"/>
    </source>
</evidence>
<evidence type="ECO:0000256" key="3">
    <source>
        <dbReference type="ARBA" id="ARBA00005349"/>
    </source>
</evidence>
<dbReference type="AlphaFoldDB" id="A0A4R4AD78"/>
<dbReference type="GO" id="GO:0110142">
    <property type="term" value="C:ubiquinone biosynthesis complex"/>
    <property type="evidence" value="ECO:0007669"/>
    <property type="project" value="UniProtKB-ARBA"/>
</dbReference>
<dbReference type="InterPro" id="IPR051205">
    <property type="entry name" value="UbiH/COQ6_monooxygenase"/>
</dbReference>
<comment type="similarity">
    <text evidence="3">Belongs to the UbiH/COQ6 family.</text>
</comment>
<organism evidence="10 11">
    <name type="scientific">Marichromatium gracile</name>
    <name type="common">Chromatium gracile</name>
    <dbReference type="NCBI Taxonomy" id="1048"/>
    <lineage>
        <taxon>Bacteria</taxon>
        <taxon>Pseudomonadati</taxon>
        <taxon>Pseudomonadota</taxon>
        <taxon>Gammaproteobacteria</taxon>
        <taxon>Chromatiales</taxon>
        <taxon>Chromatiaceae</taxon>
        <taxon>Marichromatium</taxon>
    </lineage>
</organism>
<evidence type="ECO:0000256" key="4">
    <source>
        <dbReference type="ARBA" id="ARBA00022630"/>
    </source>
</evidence>
<protein>
    <submittedName>
        <fullName evidence="10">2-octaprenyl-6-methoxyphenol hydroxylase /2-octaprenyl-3-methyl-6-methoxy-1,4-benzoquinol hydroxylase</fullName>
    </submittedName>
</protein>
<dbReference type="Pfam" id="PF01494">
    <property type="entry name" value="FAD_binding_3"/>
    <property type="match status" value="1"/>
</dbReference>
<dbReference type="SUPFAM" id="SSF51905">
    <property type="entry name" value="FAD/NAD(P)-binding domain"/>
    <property type="match status" value="1"/>
</dbReference>
<dbReference type="Proteomes" id="UP000295247">
    <property type="component" value="Unassembled WGS sequence"/>
</dbReference>
<feature type="domain" description="FAD-binding" evidence="9">
    <location>
        <begin position="9"/>
        <end position="342"/>
    </location>
</feature>
<accession>A0A4R4AD78</accession>